<dbReference type="Pfam" id="PF00134">
    <property type="entry name" value="Cyclin_N"/>
    <property type="match status" value="1"/>
</dbReference>
<dbReference type="EMBL" id="KZ988183">
    <property type="protein sequence ID" value="RKP12854.1"/>
    <property type="molecule type" value="Genomic_DNA"/>
</dbReference>
<proteinExistence type="predicted"/>
<evidence type="ECO:0000313" key="2">
    <source>
        <dbReference type="EMBL" id="RKP12854.1"/>
    </source>
</evidence>
<feature type="domain" description="Cyclin N-terminal" evidence="1">
    <location>
        <begin position="13"/>
        <end position="74"/>
    </location>
</feature>
<dbReference type="OrthoDB" id="5353095at2759"/>
<accession>A0A4P9Y2D7</accession>
<dbReference type="SUPFAM" id="SSF47954">
    <property type="entry name" value="Cyclin-like"/>
    <property type="match status" value="1"/>
</dbReference>
<dbReference type="PANTHER" id="PTHR22896">
    <property type="entry name" value="CDK5 AND ABL1 ENZYME SUBSTRATE 1"/>
    <property type="match status" value="1"/>
</dbReference>
<dbReference type="InterPro" id="IPR006671">
    <property type="entry name" value="Cyclin_N"/>
</dbReference>
<evidence type="ECO:0000313" key="3">
    <source>
        <dbReference type="Proteomes" id="UP000267251"/>
    </source>
</evidence>
<keyword evidence="3" id="KW-1185">Reference proteome</keyword>
<dbReference type="GO" id="GO:0051726">
    <property type="term" value="P:regulation of cell cycle"/>
    <property type="evidence" value="ECO:0007669"/>
    <property type="project" value="InterPro"/>
</dbReference>
<dbReference type="Proteomes" id="UP000267251">
    <property type="component" value="Unassembled WGS sequence"/>
</dbReference>
<dbReference type="Gene3D" id="1.10.472.10">
    <property type="entry name" value="Cyclin-like"/>
    <property type="match status" value="1"/>
</dbReference>
<feature type="non-terminal residue" evidence="2">
    <location>
        <position position="1"/>
    </location>
</feature>
<gene>
    <name evidence="2" type="ORF">BJ684DRAFT_4458</name>
</gene>
<dbReference type="PANTHER" id="PTHR22896:SF0">
    <property type="entry name" value="CYCLIN N-TERMINAL DOMAIN-CONTAINING PROTEIN"/>
    <property type="match status" value="1"/>
</dbReference>
<protein>
    <recommendedName>
        <fullName evidence="1">Cyclin N-terminal domain-containing protein</fullName>
    </recommendedName>
</protein>
<dbReference type="InterPro" id="IPR012388">
    <property type="entry name" value="CABLES1/2"/>
</dbReference>
<reference evidence="3" key="1">
    <citation type="journal article" date="2018" name="Nat. Microbiol.">
        <title>Leveraging single-cell genomics to expand the fungal tree of life.</title>
        <authorList>
            <person name="Ahrendt S.R."/>
            <person name="Quandt C.A."/>
            <person name="Ciobanu D."/>
            <person name="Clum A."/>
            <person name="Salamov A."/>
            <person name="Andreopoulos B."/>
            <person name="Cheng J.F."/>
            <person name="Woyke T."/>
            <person name="Pelin A."/>
            <person name="Henrissat B."/>
            <person name="Reynolds N.K."/>
            <person name="Benny G.L."/>
            <person name="Smith M.E."/>
            <person name="James T.Y."/>
            <person name="Grigoriev I.V."/>
        </authorList>
    </citation>
    <scope>NUCLEOTIDE SEQUENCE [LARGE SCALE GENOMIC DNA]</scope>
</reference>
<feature type="non-terminal residue" evidence="2">
    <location>
        <position position="112"/>
    </location>
</feature>
<dbReference type="AlphaFoldDB" id="A0A4P9Y2D7"/>
<name>A0A4P9Y2D7_9FUNG</name>
<sequence>LTLSQVRGVKSRMIRVGRALDMEISTLAFAIVYLEKLILSAFIDKANRRVISGVCLILAFKVNEGNEKLLPELMHKEVRAQEFSTYAALHFELYIPRREFLPHISRIYADLG</sequence>
<evidence type="ECO:0000259" key="1">
    <source>
        <dbReference type="Pfam" id="PF00134"/>
    </source>
</evidence>
<organism evidence="2 3">
    <name type="scientific">Piptocephalis cylindrospora</name>
    <dbReference type="NCBI Taxonomy" id="1907219"/>
    <lineage>
        <taxon>Eukaryota</taxon>
        <taxon>Fungi</taxon>
        <taxon>Fungi incertae sedis</taxon>
        <taxon>Zoopagomycota</taxon>
        <taxon>Zoopagomycotina</taxon>
        <taxon>Zoopagomycetes</taxon>
        <taxon>Zoopagales</taxon>
        <taxon>Piptocephalidaceae</taxon>
        <taxon>Piptocephalis</taxon>
    </lineage>
</organism>
<dbReference type="InterPro" id="IPR036915">
    <property type="entry name" value="Cyclin-like_sf"/>
</dbReference>